<dbReference type="RefSeq" id="WP_018381795.1">
    <property type="nucleotide sequence ID" value="NZ_LLZU01000038.1"/>
</dbReference>
<dbReference type="Pfam" id="PF26571">
    <property type="entry name" value="VldE"/>
    <property type="match status" value="1"/>
</dbReference>
<evidence type="ECO:0000313" key="5">
    <source>
        <dbReference type="Proteomes" id="UP000050867"/>
    </source>
</evidence>
<keyword evidence="2" id="KW-0472">Membrane</keyword>
<keyword evidence="2" id="KW-1133">Transmembrane helix</keyword>
<evidence type="ECO:0000259" key="3">
    <source>
        <dbReference type="Pfam" id="PF26571"/>
    </source>
</evidence>
<evidence type="ECO:0000313" key="4">
    <source>
        <dbReference type="EMBL" id="KRV47068.1"/>
    </source>
</evidence>
<evidence type="ECO:0000256" key="2">
    <source>
        <dbReference type="SAM" id="Phobius"/>
    </source>
</evidence>
<feature type="compositionally biased region" description="Basic and acidic residues" evidence="1">
    <location>
        <begin position="273"/>
        <end position="282"/>
    </location>
</feature>
<evidence type="ECO:0000256" key="1">
    <source>
        <dbReference type="SAM" id="MobiDB-lite"/>
    </source>
</evidence>
<gene>
    <name evidence="4" type="ORF">AQ490_09955</name>
</gene>
<accession>A0A0T6LMI4</accession>
<sequence>MVLQALPKSSADRPRGPRSSARWLRGSMGLLALLGVAGYLLFHYLTGPSPEGCTVRIGEQRVELDVTQAANAATITAVASVRGLPERAVTIALATAMQESGLENIRYGDRDSLGLFQQRPSQGWGTREQVLDPVYSSNAFFEALEDVPGYSRLPLTVAAQKVQRSGYPQAYAKHEPEAAVVAAALTGREGGALTCTINADSEPGGSAGRVADRVEREFVDVAGSVERSGRTLRYRPEADGVEGGRHGWALAQWAITHAKELKIERVAYADREWSADKSDDGWRGGGNGSADHSTDRVLITVSKK</sequence>
<keyword evidence="2" id="KW-0812">Transmembrane</keyword>
<proteinExistence type="predicted"/>
<dbReference type="Proteomes" id="UP000050867">
    <property type="component" value="Unassembled WGS sequence"/>
</dbReference>
<feature type="transmembrane region" description="Helical" evidence="2">
    <location>
        <begin position="23"/>
        <end position="45"/>
    </location>
</feature>
<keyword evidence="5" id="KW-1185">Reference proteome</keyword>
<dbReference type="eggNOG" id="COG0739">
    <property type="taxonomic scope" value="Bacteria"/>
</dbReference>
<comment type="caution">
    <text evidence="4">The sequence shown here is derived from an EMBL/GenBank/DDBJ whole genome shotgun (WGS) entry which is preliminary data.</text>
</comment>
<organism evidence="4 5">
    <name type="scientific">Wenjunlia vitaminophila</name>
    <name type="common">Streptomyces vitaminophilus</name>
    <dbReference type="NCBI Taxonomy" id="76728"/>
    <lineage>
        <taxon>Bacteria</taxon>
        <taxon>Bacillati</taxon>
        <taxon>Actinomycetota</taxon>
        <taxon>Actinomycetes</taxon>
        <taxon>Kitasatosporales</taxon>
        <taxon>Streptomycetaceae</taxon>
        <taxon>Wenjunlia</taxon>
    </lineage>
</organism>
<dbReference type="InterPro" id="IPR058593">
    <property type="entry name" value="ARB_07466-like_C"/>
</dbReference>
<feature type="region of interest" description="Disordered" evidence="1">
    <location>
        <begin position="273"/>
        <end position="304"/>
    </location>
</feature>
<dbReference type="AlphaFoldDB" id="A0A0T6LMI4"/>
<reference evidence="4 5" key="1">
    <citation type="submission" date="2015-10" db="EMBL/GenBank/DDBJ databases">
        <title>Draft genome sequence of pyrrolomycin-producing Streptomyces vitaminophilus.</title>
        <authorList>
            <person name="Graham D.E."/>
            <person name="Mahan K.M."/>
            <person name="Klingeman D.M."/>
            <person name="Hettich R.L."/>
            <person name="Parry R.J."/>
        </authorList>
    </citation>
    <scope>NUCLEOTIDE SEQUENCE [LARGE SCALE GENOMIC DNA]</scope>
    <source>
        <strain evidence="4 5">ATCC 31673</strain>
    </source>
</reference>
<protein>
    <recommendedName>
        <fullName evidence="3">ARB-07466-like C-terminal domain-containing protein</fullName>
    </recommendedName>
</protein>
<feature type="domain" description="ARB-07466-like C-terminal" evidence="3">
    <location>
        <begin position="243"/>
        <end position="286"/>
    </location>
</feature>
<dbReference type="EMBL" id="LLZU01000038">
    <property type="protein sequence ID" value="KRV47068.1"/>
    <property type="molecule type" value="Genomic_DNA"/>
</dbReference>
<name>A0A0T6LMI4_WENVI</name>
<dbReference type="STRING" id="76728.AQ490_09955"/>